<evidence type="ECO:0000259" key="2">
    <source>
        <dbReference type="Pfam" id="PF07486"/>
    </source>
</evidence>
<dbReference type="Gene3D" id="1.10.10.2520">
    <property type="entry name" value="Cell wall hydrolase SleB, domain 1"/>
    <property type="match status" value="1"/>
</dbReference>
<dbReference type="Pfam" id="PF07833">
    <property type="entry name" value="Cu_amine_oxidN1"/>
    <property type="match status" value="1"/>
</dbReference>
<accession>A0A9W5YAJ5</accession>
<dbReference type="Proteomes" id="UP001144256">
    <property type="component" value="Unassembled WGS sequence"/>
</dbReference>
<dbReference type="SUPFAM" id="SSF55383">
    <property type="entry name" value="Copper amine oxidase, domain N"/>
    <property type="match status" value="1"/>
</dbReference>
<name>A0A9W5YAJ5_9FIRM</name>
<feature type="chain" id="PRO_5040937321" description="Copper amine oxidase" evidence="1">
    <location>
        <begin position="26"/>
        <end position="276"/>
    </location>
</feature>
<dbReference type="Gene3D" id="3.30.457.10">
    <property type="entry name" value="Copper amine oxidase-like, N-terminal domain"/>
    <property type="match status" value="1"/>
</dbReference>
<evidence type="ECO:0000313" key="4">
    <source>
        <dbReference type="EMBL" id="GKX29564.1"/>
    </source>
</evidence>
<dbReference type="InterPro" id="IPR036582">
    <property type="entry name" value="Mao_N_sf"/>
</dbReference>
<dbReference type="RefSeq" id="WP_281815107.1">
    <property type="nucleotide sequence ID" value="NZ_BRLB01000004.1"/>
</dbReference>
<evidence type="ECO:0008006" key="6">
    <source>
        <dbReference type="Google" id="ProtNLM"/>
    </source>
</evidence>
<dbReference type="GO" id="GO:0016787">
    <property type="term" value="F:hydrolase activity"/>
    <property type="evidence" value="ECO:0007669"/>
    <property type="project" value="InterPro"/>
</dbReference>
<sequence length="276" mass="31295">MKKLFRLVLCLCLSSIVLLNVPVSAIDKNPPISVKINDNYILMDTEPLLIDNTLYVPLRAIVTALNAEIVWDGETHKITISEGENKIELSLDSNIAYVNGHQFELDIAPPLINNRTMVPIRFFAESMACTVNYNQKVYTVEISRDGIAVPAASIVDRGYTDEDLLLLAKIITVEVNYISFDAKIAVANVVINRKNDPQFPNTIEGVIYDNRYCVQFPPAHKSNFSKKEPKTDCIIAAKMAFEGVNNVDKCLYFNNRPFKSKSKDFYKKIDSEYFYY</sequence>
<gene>
    <name evidence="4" type="ORF">SH1V18_20440</name>
</gene>
<dbReference type="AlphaFoldDB" id="A0A9W5YAJ5"/>
<feature type="domain" description="Cell wall hydrolase SleB" evidence="2">
    <location>
        <begin position="180"/>
        <end position="275"/>
    </location>
</feature>
<protein>
    <recommendedName>
        <fullName evidence="6">Copper amine oxidase</fullName>
    </recommendedName>
</protein>
<evidence type="ECO:0000259" key="3">
    <source>
        <dbReference type="Pfam" id="PF07833"/>
    </source>
</evidence>
<dbReference type="InterPro" id="IPR011105">
    <property type="entry name" value="Cell_wall_hydrolase_SleB"/>
</dbReference>
<comment type="caution">
    <text evidence="4">The sequence shown here is derived from an EMBL/GenBank/DDBJ whole genome shotgun (WGS) entry which is preliminary data.</text>
</comment>
<dbReference type="InterPro" id="IPR042047">
    <property type="entry name" value="SleB_dom1"/>
</dbReference>
<dbReference type="Pfam" id="PF07486">
    <property type="entry name" value="Hydrolase_2"/>
    <property type="match status" value="1"/>
</dbReference>
<feature type="signal peptide" evidence="1">
    <location>
        <begin position="1"/>
        <end position="25"/>
    </location>
</feature>
<proteinExistence type="predicted"/>
<organism evidence="4 5">
    <name type="scientific">Vallitalea longa</name>
    <dbReference type="NCBI Taxonomy" id="2936439"/>
    <lineage>
        <taxon>Bacteria</taxon>
        <taxon>Bacillati</taxon>
        <taxon>Bacillota</taxon>
        <taxon>Clostridia</taxon>
        <taxon>Lachnospirales</taxon>
        <taxon>Vallitaleaceae</taxon>
        <taxon>Vallitalea</taxon>
    </lineage>
</organism>
<reference evidence="4" key="1">
    <citation type="submission" date="2022-06" db="EMBL/GenBank/DDBJ databases">
        <title>Vallitalea longa sp. nov., an anaerobic bacterium isolated from marine sediment.</title>
        <authorList>
            <person name="Hirano S."/>
            <person name="Terahara T."/>
            <person name="Mori K."/>
            <person name="Hamada M."/>
            <person name="Matsumoto R."/>
            <person name="Kobayashi T."/>
        </authorList>
    </citation>
    <scope>NUCLEOTIDE SEQUENCE</scope>
    <source>
        <strain evidence="4">SH18-1</strain>
    </source>
</reference>
<dbReference type="InterPro" id="IPR012854">
    <property type="entry name" value="Cu_amine_oxidase-like_N"/>
</dbReference>
<evidence type="ECO:0000313" key="5">
    <source>
        <dbReference type="Proteomes" id="UP001144256"/>
    </source>
</evidence>
<keyword evidence="5" id="KW-1185">Reference proteome</keyword>
<evidence type="ECO:0000256" key="1">
    <source>
        <dbReference type="SAM" id="SignalP"/>
    </source>
</evidence>
<keyword evidence="1" id="KW-0732">Signal</keyword>
<dbReference type="EMBL" id="BRLB01000004">
    <property type="protein sequence ID" value="GKX29564.1"/>
    <property type="molecule type" value="Genomic_DNA"/>
</dbReference>
<feature type="domain" description="Copper amine oxidase-like N-terminal" evidence="3">
    <location>
        <begin position="36"/>
        <end position="142"/>
    </location>
</feature>